<name>A0A7D5YPS3_9HYPO</name>
<protein>
    <submittedName>
        <fullName evidence="3">Uncharacterized protein</fullName>
    </submittedName>
</protein>
<dbReference type="AlphaFoldDB" id="A0A7D5YPS3"/>
<accession>A0A7D5YPS3</accession>
<dbReference type="GeneID" id="26245937"/>
<dbReference type="PANTHER" id="PTHR35394:SF5">
    <property type="entry name" value="DUF3176 DOMAIN-CONTAINING PROTEIN"/>
    <property type="match status" value="1"/>
</dbReference>
<dbReference type="EMBL" id="CP058932">
    <property type="protein sequence ID" value="QLI65581.1"/>
    <property type="molecule type" value="Genomic_DNA"/>
</dbReference>
<reference evidence="3 4" key="1">
    <citation type="submission" date="2020-07" db="EMBL/GenBank/DDBJ databases">
        <title>Telomere length de novo assembly of all 7 chromosomes of the fungus, Metarhizium brunneum, using a novel assembly pipeline.</title>
        <authorList>
            <person name="Saud z."/>
            <person name="Kortsinoglou A."/>
            <person name="Kouvelis V.N."/>
            <person name="Butt T.M."/>
        </authorList>
    </citation>
    <scope>NUCLEOTIDE SEQUENCE [LARGE SCALE GENOMIC DNA]</scope>
    <source>
        <strain evidence="3 4">4556</strain>
    </source>
</reference>
<dbReference type="KEGG" id="mbrn:26245937"/>
<evidence type="ECO:0000256" key="2">
    <source>
        <dbReference type="SAM" id="Phobius"/>
    </source>
</evidence>
<sequence length="167" mass="18381">MAGIYTKLDSQVDLHGFTDADREAKTDSPSAEIPVEESNKPDTAARDEKSTTHTRSAWSLWKWEIISIILGGGVIAVIFALLRIYENKALSEWRAPISINTVVAILTALFKGVLAVPISGGLGHIKWLLFSKQDRSLADMDRYDHASHGAWGSAILVFNQFRGRSVS</sequence>
<dbReference type="RefSeq" id="XP_014541302.1">
    <property type="nucleotide sequence ID" value="XM_014685816.1"/>
</dbReference>
<feature type="compositionally biased region" description="Basic and acidic residues" evidence="1">
    <location>
        <begin position="37"/>
        <end position="50"/>
    </location>
</feature>
<feature type="region of interest" description="Disordered" evidence="1">
    <location>
        <begin position="19"/>
        <end position="50"/>
    </location>
</feature>
<feature type="transmembrane region" description="Helical" evidence="2">
    <location>
        <begin position="97"/>
        <end position="118"/>
    </location>
</feature>
<evidence type="ECO:0000313" key="3">
    <source>
        <dbReference type="EMBL" id="QLI65581.1"/>
    </source>
</evidence>
<feature type="transmembrane region" description="Helical" evidence="2">
    <location>
        <begin position="65"/>
        <end position="85"/>
    </location>
</feature>
<gene>
    <name evidence="3" type="ORF">G6M90_00g028640</name>
</gene>
<evidence type="ECO:0000256" key="1">
    <source>
        <dbReference type="SAM" id="MobiDB-lite"/>
    </source>
</evidence>
<keyword evidence="4" id="KW-1185">Reference proteome</keyword>
<dbReference type="InterPro" id="IPR021514">
    <property type="entry name" value="DUF3176"/>
</dbReference>
<dbReference type="Proteomes" id="UP000510686">
    <property type="component" value="Chromosome 1"/>
</dbReference>
<keyword evidence="2" id="KW-0472">Membrane</keyword>
<dbReference type="PANTHER" id="PTHR35394">
    <property type="entry name" value="DUF3176 DOMAIN-CONTAINING PROTEIN"/>
    <property type="match status" value="1"/>
</dbReference>
<proteinExistence type="predicted"/>
<dbReference type="OrthoDB" id="4960252at2759"/>
<evidence type="ECO:0000313" key="4">
    <source>
        <dbReference type="Proteomes" id="UP000510686"/>
    </source>
</evidence>
<dbReference type="Pfam" id="PF11374">
    <property type="entry name" value="DUF3176"/>
    <property type="match status" value="1"/>
</dbReference>
<keyword evidence="2" id="KW-1133">Transmembrane helix</keyword>
<keyword evidence="2" id="KW-0812">Transmembrane</keyword>
<organism evidence="3 4">
    <name type="scientific">Metarhizium brunneum</name>
    <dbReference type="NCBI Taxonomy" id="500148"/>
    <lineage>
        <taxon>Eukaryota</taxon>
        <taxon>Fungi</taxon>
        <taxon>Dikarya</taxon>
        <taxon>Ascomycota</taxon>
        <taxon>Pezizomycotina</taxon>
        <taxon>Sordariomycetes</taxon>
        <taxon>Hypocreomycetidae</taxon>
        <taxon>Hypocreales</taxon>
        <taxon>Clavicipitaceae</taxon>
        <taxon>Metarhizium</taxon>
    </lineage>
</organism>